<dbReference type="Gene3D" id="1.10.10.10">
    <property type="entry name" value="Winged helix-like DNA-binding domain superfamily/Winged helix DNA-binding domain"/>
    <property type="match status" value="1"/>
</dbReference>
<dbReference type="PANTHER" id="PTHR22792:SF132">
    <property type="entry name" value="LA-RELATED PROTEIN 1"/>
    <property type="match status" value="1"/>
</dbReference>
<feature type="compositionally biased region" description="Basic and acidic residues" evidence="3">
    <location>
        <begin position="259"/>
        <end position="289"/>
    </location>
</feature>
<evidence type="ECO:0000313" key="6">
    <source>
        <dbReference type="Proteomes" id="UP000006701"/>
    </source>
</evidence>
<reference evidence="5 6" key="1">
    <citation type="journal article" date="2008" name="PLoS Genet.">
        <title>Genomic islands in the pathogenic filamentous fungus Aspergillus fumigatus.</title>
        <authorList>
            <person name="Fedorova N.D."/>
            <person name="Khaldi N."/>
            <person name="Joardar V.S."/>
            <person name="Maiti R."/>
            <person name="Amedeo P."/>
            <person name="Anderson M.J."/>
            <person name="Crabtree J."/>
            <person name="Silva J.C."/>
            <person name="Badger J.H."/>
            <person name="Albarraq A."/>
            <person name="Angiuoli S."/>
            <person name="Bussey H."/>
            <person name="Bowyer P."/>
            <person name="Cotty P.J."/>
            <person name="Dyer P.S."/>
            <person name="Egan A."/>
            <person name="Galens K."/>
            <person name="Fraser-Liggett C.M."/>
            <person name="Haas B.J."/>
            <person name="Inman J.M."/>
            <person name="Kent R."/>
            <person name="Lemieux S."/>
            <person name="Malavazi I."/>
            <person name="Orvis J."/>
            <person name="Roemer T."/>
            <person name="Ronning C.M."/>
            <person name="Sundaram J.P."/>
            <person name="Sutton G."/>
            <person name="Turner G."/>
            <person name="Venter J.C."/>
            <person name="White O.R."/>
            <person name="Whitty B.R."/>
            <person name="Youngman P."/>
            <person name="Wolfe K.H."/>
            <person name="Goldman G.H."/>
            <person name="Wortman J.R."/>
            <person name="Jiang B."/>
            <person name="Denning D.W."/>
            <person name="Nierman W.C."/>
        </authorList>
    </citation>
    <scope>NUCLEOTIDE SEQUENCE [LARGE SCALE GENOMIC DNA]</scope>
    <source>
        <strain evidence="6">ATCC 1007 / CBS 513.65 / DSM 816 / NCTC 3887 / NRRL 1</strain>
    </source>
</reference>
<dbReference type="AlphaFoldDB" id="A1CQD5"/>
<dbReference type="PROSITE" id="PS50961">
    <property type="entry name" value="HTH_LA"/>
    <property type="match status" value="1"/>
</dbReference>
<feature type="region of interest" description="Disordered" evidence="3">
    <location>
        <begin position="691"/>
        <end position="754"/>
    </location>
</feature>
<feature type="compositionally biased region" description="Low complexity" evidence="3">
    <location>
        <begin position="323"/>
        <end position="344"/>
    </location>
</feature>
<feature type="compositionally biased region" description="Polar residues" evidence="3">
    <location>
        <begin position="544"/>
        <end position="557"/>
    </location>
</feature>
<feature type="compositionally biased region" description="Polar residues" evidence="3">
    <location>
        <begin position="725"/>
        <end position="754"/>
    </location>
</feature>
<dbReference type="VEuPathDB" id="FungiDB:ACLA_025730"/>
<sequence length="779" mass="83205">MAATFSYAQAAKGVATTQPEAKTASAEPTTPVSKPDEQSTNSDIQAEPEIAPLKTEKSEEIETVAISTDKDSESTATAPSKADISGTSSPSVGASSTSTLLQEDEGSNTPNGTSESTWDKQSQASGTAKQTNGQDAKEKSEEDKKVPLKELKAAPLPAVNIWQQRIEAQEAKAKATTPVKPASTSKSGPSKSTSAASSTSGDVQQDSSKTVSKKKGTEAASEGFKDRKKADGGKGRDDGASLPPVGDSASWPTVQVAQGEEKRKAQEKTEKSEKSEKSPVIRPHGKEKWTPVPYVPTAVFNTPLPSAARRGGRAGRPGRDGARNGTHGAPAADKAAAGQPGQGATSKQNASGDRGRNDSNSTRANSLPAPSKRSNSVDAGVTDSRKAVQAADRSRGSKGAENVNGTVTGRNGGNENLPPRHHRDAKQFARNHDSAHKGGDHSSKNSHPSAEAHSGPRASSTHDRRYENGPKSADLAGIPGDRKDKEFSRESRADRGRGSHRGRGGFAGSQNSQFPNNHMGHHSFVHPKSFGFNERQRSHHGLPNGSQQGHRMSLRSPSLPNSASMYGAYPFPADINTLYGYQPMPAGPMTAVPYQPYMEPFSLMSMISMQLEYYFSVDNLCKDLFLRKQMDSQGFVALSVIASFKRVKTLTEDFELLRHAARQVRNIEYQAGEDGVDRLRPREKWEQWVLPVEQRDPSAQNEGPPPSADAGKSDEQNHVEGATNGLPNGTAESHASKTSLSSTAPEFSPSNPVNTQTEIANFLLKEFPLLNPAVWQLVP</sequence>
<dbReference type="KEGG" id="act:ACLA_025730"/>
<keyword evidence="1 2" id="KW-0694">RNA-binding</keyword>
<dbReference type="InterPro" id="IPR036388">
    <property type="entry name" value="WH-like_DNA-bd_sf"/>
</dbReference>
<dbReference type="InterPro" id="IPR006630">
    <property type="entry name" value="La_HTH"/>
</dbReference>
<feature type="region of interest" description="Disordered" evidence="3">
    <location>
        <begin position="1"/>
        <end position="557"/>
    </location>
</feature>
<dbReference type="OrthoDB" id="340227at2759"/>
<name>A1CQD5_ASPCL</name>
<feature type="domain" description="HTH La-type RNA-binding" evidence="4">
    <location>
        <begin position="597"/>
        <end position="688"/>
    </location>
</feature>
<feature type="compositionally biased region" description="Low complexity" evidence="3">
    <location>
        <begin position="401"/>
        <end position="416"/>
    </location>
</feature>
<dbReference type="SUPFAM" id="SSF46785">
    <property type="entry name" value="Winged helix' DNA-binding domain"/>
    <property type="match status" value="1"/>
</dbReference>
<dbReference type="CDD" id="cd07323">
    <property type="entry name" value="LAM"/>
    <property type="match status" value="1"/>
</dbReference>
<keyword evidence="6" id="KW-1185">Reference proteome</keyword>
<dbReference type="GO" id="GO:0003723">
    <property type="term" value="F:RNA binding"/>
    <property type="evidence" value="ECO:0007669"/>
    <property type="project" value="UniProtKB-UniRule"/>
</dbReference>
<evidence type="ECO:0000256" key="2">
    <source>
        <dbReference type="PROSITE-ProRule" id="PRU00332"/>
    </source>
</evidence>
<dbReference type="InterPro" id="IPR045180">
    <property type="entry name" value="La_dom_prot"/>
</dbReference>
<feature type="compositionally biased region" description="Low complexity" evidence="3">
    <location>
        <begin position="85"/>
        <end position="99"/>
    </location>
</feature>
<proteinExistence type="predicted"/>
<dbReference type="Proteomes" id="UP000006701">
    <property type="component" value="Unassembled WGS sequence"/>
</dbReference>
<feature type="compositionally biased region" description="Basic and acidic residues" evidence="3">
    <location>
        <begin position="480"/>
        <end position="497"/>
    </location>
</feature>
<evidence type="ECO:0000313" key="5">
    <source>
        <dbReference type="EMBL" id="EAW07856.1"/>
    </source>
</evidence>
<dbReference type="STRING" id="344612.A1CQD5"/>
<dbReference type="PANTHER" id="PTHR22792">
    <property type="entry name" value="LUPUS LA PROTEIN-RELATED"/>
    <property type="match status" value="1"/>
</dbReference>
<dbReference type="Pfam" id="PF05383">
    <property type="entry name" value="La"/>
    <property type="match status" value="1"/>
</dbReference>
<feature type="compositionally biased region" description="Basic and acidic residues" evidence="3">
    <location>
        <begin position="135"/>
        <end position="152"/>
    </location>
</feature>
<dbReference type="GO" id="GO:0010494">
    <property type="term" value="C:cytoplasmic stress granule"/>
    <property type="evidence" value="ECO:0007669"/>
    <property type="project" value="TreeGrafter"/>
</dbReference>
<feature type="compositionally biased region" description="Basic and acidic residues" evidence="3">
    <location>
        <begin position="425"/>
        <end position="443"/>
    </location>
</feature>
<dbReference type="GO" id="GO:0005829">
    <property type="term" value="C:cytosol"/>
    <property type="evidence" value="ECO:0007669"/>
    <property type="project" value="TreeGrafter"/>
</dbReference>
<dbReference type="RefSeq" id="XP_001269282.1">
    <property type="nucleotide sequence ID" value="XM_001269281.1"/>
</dbReference>
<protein>
    <submittedName>
        <fullName evidence="5">La domain family</fullName>
    </submittedName>
</protein>
<dbReference type="GO" id="GO:0045727">
    <property type="term" value="P:positive regulation of translation"/>
    <property type="evidence" value="ECO:0007669"/>
    <property type="project" value="TreeGrafter"/>
</dbReference>
<evidence type="ECO:0000256" key="3">
    <source>
        <dbReference type="SAM" id="MobiDB-lite"/>
    </source>
</evidence>
<dbReference type="HOGENOM" id="CLU_005100_0_1_1"/>
<evidence type="ECO:0000256" key="1">
    <source>
        <dbReference type="ARBA" id="ARBA00022884"/>
    </source>
</evidence>
<gene>
    <name evidence="5" type="ORF">ACLA_025730</name>
</gene>
<dbReference type="eggNOG" id="KOG2590">
    <property type="taxonomic scope" value="Eukaryota"/>
</dbReference>
<dbReference type="InterPro" id="IPR036390">
    <property type="entry name" value="WH_DNA-bd_sf"/>
</dbReference>
<feature type="compositionally biased region" description="Polar residues" evidence="3">
    <location>
        <begin position="107"/>
        <end position="134"/>
    </location>
</feature>
<feature type="compositionally biased region" description="Polar residues" evidence="3">
    <location>
        <begin position="15"/>
        <end position="44"/>
    </location>
</feature>
<dbReference type="EMBL" id="DS027059">
    <property type="protein sequence ID" value="EAW07856.1"/>
    <property type="molecule type" value="Genomic_DNA"/>
</dbReference>
<dbReference type="OMA" id="WPTPQVA"/>
<organism evidence="5 6">
    <name type="scientific">Aspergillus clavatus (strain ATCC 1007 / CBS 513.65 / DSM 816 / NCTC 3887 / NRRL 1 / QM 1276 / 107)</name>
    <dbReference type="NCBI Taxonomy" id="344612"/>
    <lineage>
        <taxon>Eukaryota</taxon>
        <taxon>Fungi</taxon>
        <taxon>Dikarya</taxon>
        <taxon>Ascomycota</taxon>
        <taxon>Pezizomycotina</taxon>
        <taxon>Eurotiomycetes</taxon>
        <taxon>Eurotiomycetidae</taxon>
        <taxon>Eurotiales</taxon>
        <taxon>Aspergillaceae</taxon>
        <taxon>Aspergillus</taxon>
        <taxon>Aspergillus subgen. Fumigati</taxon>
    </lineage>
</organism>
<feature type="compositionally biased region" description="Low complexity" evidence="3">
    <location>
        <begin position="174"/>
        <end position="201"/>
    </location>
</feature>
<dbReference type="SMART" id="SM00715">
    <property type="entry name" value="LA"/>
    <property type="match status" value="1"/>
</dbReference>
<feature type="compositionally biased region" description="Basic and acidic residues" evidence="3">
    <location>
        <begin position="223"/>
        <end position="239"/>
    </location>
</feature>
<dbReference type="GeneID" id="4702074"/>
<accession>A1CQD5</accession>
<evidence type="ECO:0000259" key="4">
    <source>
        <dbReference type="PROSITE" id="PS50961"/>
    </source>
</evidence>